<protein>
    <submittedName>
        <fullName evidence="2">Cell cycle regulator protein</fullName>
    </submittedName>
</protein>
<feature type="compositionally biased region" description="Basic and acidic residues" evidence="1">
    <location>
        <begin position="7"/>
        <end position="16"/>
    </location>
</feature>
<organism evidence="2 3">
    <name type="scientific">Brevundimonas phage vB_BpoS-Domovoi</name>
    <dbReference type="NCBI Taxonomy" id="2948598"/>
    <lineage>
        <taxon>Viruses</taxon>
        <taxon>Duplodnaviria</taxon>
        <taxon>Heunggongvirae</taxon>
        <taxon>Uroviricota</taxon>
        <taxon>Caudoviricetes</taxon>
        <taxon>Jeanschmidtviridae</taxon>
        <taxon>Marchewkavirus</taxon>
        <taxon>Marchewkavirus domovoi</taxon>
    </lineage>
</organism>
<name>A0A9E7MQM3_9CAUD</name>
<dbReference type="EMBL" id="ON529855">
    <property type="protein sequence ID" value="USN14760.1"/>
    <property type="molecule type" value="Genomic_DNA"/>
</dbReference>
<dbReference type="InterPro" id="IPR011681">
    <property type="entry name" value="GcrA"/>
</dbReference>
<evidence type="ECO:0000313" key="2">
    <source>
        <dbReference type="EMBL" id="USN14760.1"/>
    </source>
</evidence>
<dbReference type="Pfam" id="PF07750">
    <property type="entry name" value="GcrA"/>
    <property type="match status" value="1"/>
</dbReference>
<accession>A0A9E7MQM3</accession>
<reference evidence="2 3" key="1">
    <citation type="submission" date="2022-05" db="EMBL/GenBank/DDBJ databases">
        <authorList>
            <person name="Friedrich I."/>
            <person name="Poehlein A."/>
            <person name="Schneider D."/>
            <person name="Hertel R."/>
            <person name="Daniel R."/>
        </authorList>
    </citation>
    <scope>NUCLEOTIDE SEQUENCE [LARGE SCALE GENOMIC DNA]</scope>
</reference>
<feature type="region of interest" description="Disordered" evidence="1">
    <location>
        <begin position="104"/>
        <end position="141"/>
    </location>
</feature>
<gene>
    <name evidence="2" type="ORF">DOMOVOI_02860</name>
</gene>
<proteinExistence type="predicted"/>
<feature type="region of interest" description="Disordered" evidence="1">
    <location>
        <begin position="1"/>
        <end position="30"/>
    </location>
</feature>
<evidence type="ECO:0000313" key="3">
    <source>
        <dbReference type="Proteomes" id="UP001057221"/>
    </source>
</evidence>
<sequence length="181" mass="20415">MTLLEGDPSRDWRGSGDWDDMEVPADPQERAELRRIAKVQARRAAQPKKPTHGWPQTEVDELIRLWREGKTAQEISLLMGNRSRSAVLGRLDRLGLKRADAAETSKQSNALRRKATYKPKRGVKPRQSIGRGKGAVADSRRSVVPPASAEVIMFPVTADLIEEFDAFEPMDLHWMLDRYAA</sequence>
<keyword evidence="3" id="KW-1185">Reference proteome</keyword>
<dbReference type="Proteomes" id="UP001057221">
    <property type="component" value="Segment"/>
</dbReference>
<feature type="compositionally biased region" description="Basic residues" evidence="1">
    <location>
        <begin position="111"/>
        <end position="124"/>
    </location>
</feature>
<dbReference type="Gene3D" id="1.10.10.60">
    <property type="entry name" value="Homeodomain-like"/>
    <property type="match status" value="1"/>
</dbReference>
<evidence type="ECO:0000256" key="1">
    <source>
        <dbReference type="SAM" id="MobiDB-lite"/>
    </source>
</evidence>